<name>A0ABT2UWC9_9FIRM</name>
<keyword evidence="1" id="KW-0472">Membrane</keyword>
<feature type="transmembrane region" description="Helical" evidence="1">
    <location>
        <begin position="94"/>
        <end position="114"/>
    </location>
</feature>
<feature type="transmembrane region" description="Helical" evidence="1">
    <location>
        <begin position="167"/>
        <end position="193"/>
    </location>
</feature>
<evidence type="ECO:0000313" key="2">
    <source>
        <dbReference type="EMBL" id="MCU6798947.1"/>
    </source>
</evidence>
<dbReference type="Pfam" id="PF14897">
    <property type="entry name" value="EpsG"/>
    <property type="match status" value="1"/>
</dbReference>
<organism evidence="2 3">
    <name type="scientific">Alitiscatomonas aceti</name>
    <dbReference type="NCBI Taxonomy" id="2981724"/>
    <lineage>
        <taxon>Bacteria</taxon>
        <taxon>Bacillati</taxon>
        <taxon>Bacillota</taxon>
        <taxon>Clostridia</taxon>
        <taxon>Lachnospirales</taxon>
        <taxon>Lachnospiraceae</taxon>
        <taxon>Alitiscatomonas</taxon>
    </lineage>
</organism>
<evidence type="ECO:0000256" key="1">
    <source>
        <dbReference type="SAM" id="Phobius"/>
    </source>
</evidence>
<feature type="transmembrane region" description="Helical" evidence="1">
    <location>
        <begin position="199"/>
        <end position="220"/>
    </location>
</feature>
<protein>
    <submittedName>
        <fullName evidence="2">EpsG family protein</fullName>
    </submittedName>
</protein>
<dbReference type="Proteomes" id="UP001652395">
    <property type="component" value="Unassembled WGS sequence"/>
</dbReference>
<feature type="transmembrane region" description="Helical" evidence="1">
    <location>
        <begin position="299"/>
        <end position="318"/>
    </location>
</feature>
<gene>
    <name evidence="2" type="ORF">OCV69_03185</name>
</gene>
<comment type="caution">
    <text evidence="2">The sequence shown here is derived from an EMBL/GenBank/DDBJ whole genome shotgun (WGS) entry which is preliminary data.</text>
</comment>
<feature type="transmembrane region" description="Helical" evidence="1">
    <location>
        <begin position="241"/>
        <end position="258"/>
    </location>
</feature>
<sequence>MYIYLLLVSVVLLVPFVCAIIEDREKRNTAILFFSLAFVFLVMALKAPTVGRDIPGYKRIYEIMQFQPWDDFNISWMEWGYELLMMVFTHIFHAPFQVFMICIYGYVFFSYYVFFKRYSMDYTTSVILYICFTFFTFDASAVRTMMGVATCLFAVPMAERKGKGNTVYFIIITLIAAQIHKSAYIFFVVYFVIKMRFNIYTSILYVGIPIGVMFFKSNIYMYINMFFKTVQESSTSIGGNLLIYIVNMFITLVIWIIYQKEERDLYQYKARAGAHNELKNTIYRDTDTYFNNSGLATRLIYMGIVLQLFSSGTVLSRMAQYVQFFILILLPNNLKRLDVKFRTILKIIIYIGAILYFYRYSLAVNALDIVPYKFFWSAY</sequence>
<keyword evidence="3" id="KW-1185">Reference proteome</keyword>
<feature type="transmembrane region" description="Helical" evidence="1">
    <location>
        <begin position="29"/>
        <end position="49"/>
    </location>
</feature>
<feature type="transmembrane region" description="Helical" evidence="1">
    <location>
        <begin position="126"/>
        <end position="155"/>
    </location>
</feature>
<evidence type="ECO:0000313" key="3">
    <source>
        <dbReference type="Proteomes" id="UP001652395"/>
    </source>
</evidence>
<dbReference type="RefSeq" id="WP_158357471.1">
    <property type="nucleotide sequence ID" value="NZ_JAOQJF010000004.1"/>
</dbReference>
<dbReference type="InterPro" id="IPR049458">
    <property type="entry name" value="EpsG-like"/>
</dbReference>
<keyword evidence="1" id="KW-0812">Transmembrane</keyword>
<reference evidence="2 3" key="1">
    <citation type="journal article" date="2021" name="ISME Commun">
        <title>Automated analysis of genomic sequences facilitates high-throughput and comprehensive description of bacteria.</title>
        <authorList>
            <person name="Hitch T.C.A."/>
        </authorList>
    </citation>
    <scope>NUCLEOTIDE SEQUENCE [LARGE SCALE GENOMIC DNA]</scope>
    <source>
        <strain evidence="3">f_CCE</strain>
    </source>
</reference>
<accession>A0ABT2UWC9</accession>
<feature type="transmembrane region" description="Helical" evidence="1">
    <location>
        <begin position="339"/>
        <end position="358"/>
    </location>
</feature>
<proteinExistence type="predicted"/>
<dbReference type="EMBL" id="JAOQJF010000004">
    <property type="protein sequence ID" value="MCU6798947.1"/>
    <property type="molecule type" value="Genomic_DNA"/>
</dbReference>
<keyword evidence="1" id="KW-1133">Transmembrane helix</keyword>